<protein>
    <submittedName>
        <fullName evidence="1">Alpha/beta hydrolase</fullName>
    </submittedName>
</protein>
<keyword evidence="2" id="KW-1185">Reference proteome</keyword>
<gene>
    <name evidence="1" type="ORF">G5B40_05455</name>
</gene>
<keyword evidence="1" id="KW-0378">Hydrolase</keyword>
<dbReference type="GO" id="GO:0016787">
    <property type="term" value="F:hydrolase activity"/>
    <property type="evidence" value="ECO:0007669"/>
    <property type="project" value="UniProtKB-KW"/>
</dbReference>
<evidence type="ECO:0000313" key="1">
    <source>
        <dbReference type="EMBL" id="QIE54945.1"/>
    </source>
</evidence>
<evidence type="ECO:0000313" key="2">
    <source>
        <dbReference type="Proteomes" id="UP000503336"/>
    </source>
</evidence>
<dbReference type="GO" id="GO:0006629">
    <property type="term" value="P:lipid metabolic process"/>
    <property type="evidence" value="ECO:0007669"/>
    <property type="project" value="InterPro"/>
</dbReference>
<name>A0A7L5BTK7_9RHOB</name>
<dbReference type="Proteomes" id="UP000503336">
    <property type="component" value="Chromosome"/>
</dbReference>
<dbReference type="InterPro" id="IPR003386">
    <property type="entry name" value="LACT/PDAT_acylTrfase"/>
</dbReference>
<dbReference type="SUPFAM" id="SSF53474">
    <property type="entry name" value="alpha/beta-Hydrolases"/>
    <property type="match status" value="1"/>
</dbReference>
<dbReference type="InterPro" id="IPR029058">
    <property type="entry name" value="AB_hydrolase_fold"/>
</dbReference>
<accession>A0A7L5BTK7</accession>
<dbReference type="EMBL" id="CP049056">
    <property type="protein sequence ID" value="QIE54945.1"/>
    <property type="molecule type" value="Genomic_DNA"/>
</dbReference>
<dbReference type="GO" id="GO:0008374">
    <property type="term" value="F:O-acyltransferase activity"/>
    <property type="evidence" value="ECO:0007669"/>
    <property type="project" value="InterPro"/>
</dbReference>
<sequence length="443" mass="49654">MSRQPPSPVIVVPGVTATYLRDHYPLPPETIWGVLDPTKRFERAQMHPSDLRYEAAQPADVRADQIYEIAYSELIEELRFNLSSSPDEPTPVYPFAYDWRHPLAMTEERLAAFIDDVIGRTKLLRHYDEAGYAEAPKVNLVGHSMGGLVIAGYLERYGAAKLDRVASLASPFRGSFESMVKIATGTANLGVRAPSSREREAARVTPSIYHLFPDFETGVRTDPEDGFPRSTFDPDLIQPSIEDSVVAYAERFALGRTKKERTATGKKLLPLMLKEAERHRKRIAKLDLQKQGLSADRWLCVVGVGAKTRVRMTIESDRGRPVFRLTSDDLVDDWADETRDRTKTGDGTVHFEGAQPGFLRLENLVCVSPDDFGIWELQDRAVARLAGFHGILPNMNMLHRLLVRHFTGADDRRGNTWGRPAPGVSKADWRPAVAPLKALEPDE</sequence>
<dbReference type="RefSeq" id="WP_165096021.1">
    <property type="nucleotide sequence ID" value="NZ_CP049056.1"/>
</dbReference>
<dbReference type="AlphaFoldDB" id="A0A7L5BTK7"/>
<dbReference type="Pfam" id="PF02450">
    <property type="entry name" value="LCAT"/>
    <property type="match status" value="1"/>
</dbReference>
<dbReference type="KEGG" id="hdh:G5B40_05455"/>
<organism evidence="1 2">
    <name type="scientific">Pikeienuella piscinae</name>
    <dbReference type="NCBI Taxonomy" id="2748098"/>
    <lineage>
        <taxon>Bacteria</taxon>
        <taxon>Pseudomonadati</taxon>
        <taxon>Pseudomonadota</taxon>
        <taxon>Alphaproteobacteria</taxon>
        <taxon>Rhodobacterales</taxon>
        <taxon>Paracoccaceae</taxon>
        <taxon>Pikeienuella</taxon>
    </lineage>
</organism>
<reference evidence="1 2" key="1">
    <citation type="submission" date="2020-02" db="EMBL/GenBank/DDBJ databases">
        <title>complete genome sequence of Rhodobacteraceae bacterium.</title>
        <authorList>
            <person name="Park J."/>
            <person name="Kim Y.-S."/>
            <person name="Kim K.-H."/>
        </authorList>
    </citation>
    <scope>NUCLEOTIDE SEQUENCE [LARGE SCALE GENOMIC DNA]</scope>
    <source>
        <strain evidence="1 2">RR4-56</strain>
    </source>
</reference>
<proteinExistence type="predicted"/>
<dbReference type="Gene3D" id="3.40.50.1820">
    <property type="entry name" value="alpha/beta hydrolase"/>
    <property type="match status" value="1"/>
</dbReference>